<keyword evidence="3" id="KW-1185">Reference proteome</keyword>
<reference evidence="2 3" key="1">
    <citation type="journal article" date="2023" name="G3 (Bethesda)">
        <title>A chromosome-level genome assembly of Zasmidium syzygii isolated from banana leaves.</title>
        <authorList>
            <person name="van Westerhoven A.C."/>
            <person name="Mehrabi R."/>
            <person name="Talebi R."/>
            <person name="Steentjes M.B.F."/>
            <person name="Corcolon B."/>
            <person name="Chong P.A."/>
            <person name="Kema G.H.J."/>
            <person name="Seidl M.F."/>
        </authorList>
    </citation>
    <scope>NUCLEOTIDE SEQUENCE [LARGE SCALE GENOMIC DNA]</scope>
    <source>
        <strain evidence="2 3">P124</strain>
    </source>
</reference>
<dbReference type="PANTHER" id="PTHR38695">
    <property type="entry name" value="AMINO ACID PERMEASE_ SLC12A DOMAIN-CONTAINING PROTEIN"/>
    <property type="match status" value="1"/>
</dbReference>
<evidence type="ECO:0000313" key="3">
    <source>
        <dbReference type="Proteomes" id="UP001305779"/>
    </source>
</evidence>
<dbReference type="Proteomes" id="UP001305779">
    <property type="component" value="Unassembled WGS sequence"/>
</dbReference>
<dbReference type="Pfam" id="PF17648">
    <property type="entry name" value="Luciferase"/>
    <property type="match status" value="1"/>
</dbReference>
<feature type="domain" description="Luciferase" evidence="1">
    <location>
        <begin position="181"/>
        <end position="247"/>
    </location>
</feature>
<protein>
    <recommendedName>
        <fullName evidence="1">Luciferase domain-containing protein</fullName>
    </recommendedName>
</protein>
<dbReference type="InterPro" id="IPR048273">
    <property type="entry name" value="Luciferase"/>
</dbReference>
<dbReference type="InterPro" id="IPR040841">
    <property type="entry name" value="Luciferase_dom"/>
</dbReference>
<accession>A0ABR0E1J1</accession>
<comment type="caution">
    <text evidence="2">The sequence shown here is derived from an EMBL/GenBank/DDBJ whole genome shotgun (WGS) entry which is preliminary data.</text>
</comment>
<evidence type="ECO:0000259" key="1">
    <source>
        <dbReference type="Pfam" id="PF17648"/>
    </source>
</evidence>
<name>A0ABR0E1J1_ZASCE</name>
<sequence length="257" mass="28831">MDGQNSLFRFPRILLSRLSSQSTATNILTATTASAAVFVAFIVSDYRAWKALGTGGSPPTPQGYWRMTKLRLIRAFSFDSLRDASKLSQEGPSYLNIWLPNRTKSRPKTQSRTMPQRQIPVKLDQAVKQRLHALPKKYCKENPTLLKFDLSNVEGRSSDAIYALPNLPNRHPSATDRILKDEIAHTHHAEDSLHVWLSQADARKVVESGWGERFPLSAMGMLHPGLTFVYAPRSMDDVDIIEEIIKAGVAYVTGERL</sequence>
<dbReference type="PANTHER" id="PTHR38695:SF1">
    <property type="entry name" value="AMINO ACID PERMEASE_ SLC12A DOMAIN-CONTAINING PROTEIN"/>
    <property type="match status" value="1"/>
</dbReference>
<gene>
    <name evidence="2" type="ORF">PRZ48_013603</name>
</gene>
<evidence type="ECO:0000313" key="2">
    <source>
        <dbReference type="EMBL" id="KAK4495274.1"/>
    </source>
</evidence>
<dbReference type="EMBL" id="JAXOVC010000012">
    <property type="protein sequence ID" value="KAK4495274.1"/>
    <property type="molecule type" value="Genomic_DNA"/>
</dbReference>
<proteinExistence type="predicted"/>
<organism evidence="2 3">
    <name type="scientific">Zasmidium cellare</name>
    <name type="common">Wine cellar mold</name>
    <name type="synonym">Racodium cellare</name>
    <dbReference type="NCBI Taxonomy" id="395010"/>
    <lineage>
        <taxon>Eukaryota</taxon>
        <taxon>Fungi</taxon>
        <taxon>Dikarya</taxon>
        <taxon>Ascomycota</taxon>
        <taxon>Pezizomycotina</taxon>
        <taxon>Dothideomycetes</taxon>
        <taxon>Dothideomycetidae</taxon>
        <taxon>Mycosphaerellales</taxon>
        <taxon>Mycosphaerellaceae</taxon>
        <taxon>Zasmidium</taxon>
    </lineage>
</organism>